<evidence type="ECO:0000313" key="2">
    <source>
        <dbReference type="Proteomes" id="UP000019365"/>
    </source>
</evidence>
<name>W7UUX3_RUMFL</name>
<dbReference type="EMBL" id="ATAX01000007">
    <property type="protein sequence ID" value="EWM54964.1"/>
    <property type="molecule type" value="Genomic_DNA"/>
</dbReference>
<comment type="caution">
    <text evidence="1">The sequence shown here is derived from an EMBL/GenBank/DDBJ whole genome shotgun (WGS) entry which is preliminary data.</text>
</comment>
<accession>W7UUX3</accession>
<dbReference type="AlphaFoldDB" id="W7UUX3"/>
<dbReference type="PATRIC" id="fig|1341157.4.peg.305"/>
<keyword evidence="2" id="KW-1185">Reference proteome</keyword>
<gene>
    <name evidence="1" type="ORF">RF007C_02935</name>
</gene>
<evidence type="ECO:0000313" key="1">
    <source>
        <dbReference type="EMBL" id="EWM54964.1"/>
    </source>
</evidence>
<proteinExistence type="predicted"/>
<reference evidence="1 2" key="1">
    <citation type="journal article" date="2014" name="PLoS ONE">
        <title>Rumen cellulosomics: divergent fiber-degrading strategies revealed by comparative genome-wide analysis of six ruminococcal strains.</title>
        <authorList>
            <person name="Dassa B."/>
            <person name="Borovok I."/>
            <person name="Ruimy-Israeli V."/>
            <person name="Lamed R."/>
            <person name="Flint H.J."/>
            <person name="Duncan S.H."/>
            <person name="Henrissat B."/>
            <person name="Coutinho P."/>
            <person name="Morrison M."/>
            <person name="Mosoni P."/>
            <person name="Yeoman C.J."/>
            <person name="White B.A."/>
            <person name="Bayer E.A."/>
        </authorList>
    </citation>
    <scope>NUCLEOTIDE SEQUENCE [LARGE SCALE GENOMIC DNA]</scope>
    <source>
        <strain evidence="1 2">007c</strain>
    </source>
</reference>
<protein>
    <submittedName>
        <fullName evidence="1">Uncharacterized protein</fullName>
    </submittedName>
</protein>
<sequence>MNSFESNLQSFVDEYKLIDETWKSFWKNYNSYIIEDKDEALEMGMINKESIVPDLYSIAYKKIRETKEVIVVTIEIHDTSYRYLGYYDAVYNINGEFEDDFFVIK</sequence>
<dbReference type="Proteomes" id="UP000019365">
    <property type="component" value="Unassembled WGS sequence"/>
</dbReference>
<organism evidence="1 2">
    <name type="scientific">Ruminococcus flavefaciens 007c</name>
    <dbReference type="NCBI Taxonomy" id="1341157"/>
    <lineage>
        <taxon>Bacteria</taxon>
        <taxon>Bacillati</taxon>
        <taxon>Bacillota</taxon>
        <taxon>Clostridia</taxon>
        <taxon>Eubacteriales</taxon>
        <taxon>Oscillospiraceae</taxon>
        <taxon>Ruminococcus</taxon>
    </lineage>
</organism>
<dbReference type="RefSeq" id="WP_037296581.1">
    <property type="nucleotide sequence ID" value="NZ_ATAX01000007.1"/>
</dbReference>